<feature type="domain" description="HTH marR-type" evidence="1">
    <location>
        <begin position="1"/>
        <end position="155"/>
    </location>
</feature>
<dbReference type="EMBL" id="JACIEU010000016">
    <property type="protein sequence ID" value="MBB4150057.1"/>
    <property type="molecule type" value="Genomic_DNA"/>
</dbReference>
<reference evidence="2 3" key="1">
    <citation type="submission" date="2020-08" db="EMBL/GenBank/DDBJ databases">
        <title>Genomic Encyclopedia of Type Strains, Phase IV (KMG-IV): sequencing the most valuable type-strain genomes for metagenomic binning, comparative biology and taxonomic classification.</title>
        <authorList>
            <person name="Goeker M."/>
        </authorList>
    </citation>
    <scope>NUCLEOTIDE SEQUENCE [LARGE SCALE GENOMIC DNA]</scope>
    <source>
        <strain evidence="2 3">DSM 19371</strain>
    </source>
</reference>
<accession>A0A7W6PY89</accession>
<dbReference type="GO" id="GO:0003700">
    <property type="term" value="F:DNA-binding transcription factor activity"/>
    <property type="evidence" value="ECO:0007669"/>
    <property type="project" value="InterPro"/>
</dbReference>
<dbReference type="InterPro" id="IPR036388">
    <property type="entry name" value="WH-like_DNA-bd_sf"/>
</dbReference>
<dbReference type="Gene3D" id="1.10.10.10">
    <property type="entry name" value="Winged helix-like DNA-binding domain superfamily/Winged helix DNA-binding domain"/>
    <property type="match status" value="1"/>
</dbReference>
<name>A0A7W6PY89_9SPHN</name>
<dbReference type="InterPro" id="IPR036390">
    <property type="entry name" value="WH_DNA-bd_sf"/>
</dbReference>
<dbReference type="PANTHER" id="PTHR33164">
    <property type="entry name" value="TRANSCRIPTIONAL REGULATOR, MARR FAMILY"/>
    <property type="match status" value="1"/>
</dbReference>
<gene>
    <name evidence="2" type="ORF">GGQ90_003856</name>
</gene>
<dbReference type="PRINTS" id="PR00598">
    <property type="entry name" value="HTHMARR"/>
</dbReference>
<protein>
    <submittedName>
        <fullName evidence="2">DNA-binding MarR family transcriptional regulator</fullName>
    </submittedName>
</protein>
<dbReference type="InterPro" id="IPR000835">
    <property type="entry name" value="HTH_MarR-typ"/>
</dbReference>
<dbReference type="SMART" id="SM00347">
    <property type="entry name" value="HTH_MARR"/>
    <property type="match status" value="1"/>
</dbReference>
<dbReference type="PROSITE" id="PS50995">
    <property type="entry name" value="HTH_MARR_2"/>
    <property type="match status" value="1"/>
</dbReference>
<comment type="caution">
    <text evidence="2">The sequence shown here is derived from an EMBL/GenBank/DDBJ whole genome shotgun (WGS) entry which is preliminary data.</text>
</comment>
<sequence>MKKALASRTEAVDPTSSALGVLAQDPAMALRLAEITVFRDLAIAFRPFGLSPPEFAALKIIAENPALRMGELADLMMIRQPNLLAFISGLQKNGLIDRSRDSVDKRSFRLTLTAEGKVLLERADMAQTAYRERMAQHLGQDNLEQLTHLLMQLVSLRPLHPEFQP</sequence>
<evidence type="ECO:0000313" key="2">
    <source>
        <dbReference type="EMBL" id="MBB4150057.1"/>
    </source>
</evidence>
<dbReference type="SUPFAM" id="SSF46785">
    <property type="entry name" value="Winged helix' DNA-binding domain"/>
    <property type="match status" value="1"/>
</dbReference>
<evidence type="ECO:0000259" key="1">
    <source>
        <dbReference type="PROSITE" id="PS50995"/>
    </source>
</evidence>
<dbReference type="GO" id="GO:0003677">
    <property type="term" value="F:DNA binding"/>
    <property type="evidence" value="ECO:0007669"/>
    <property type="project" value="UniProtKB-KW"/>
</dbReference>
<proteinExistence type="predicted"/>
<organism evidence="2 3">
    <name type="scientific">Sphingobium scionense</name>
    <dbReference type="NCBI Taxonomy" id="1404341"/>
    <lineage>
        <taxon>Bacteria</taxon>
        <taxon>Pseudomonadati</taxon>
        <taxon>Pseudomonadota</taxon>
        <taxon>Alphaproteobacteria</taxon>
        <taxon>Sphingomonadales</taxon>
        <taxon>Sphingomonadaceae</taxon>
        <taxon>Sphingobium</taxon>
    </lineage>
</organism>
<keyword evidence="3" id="KW-1185">Reference proteome</keyword>
<dbReference type="Pfam" id="PF01047">
    <property type="entry name" value="MarR"/>
    <property type="match status" value="1"/>
</dbReference>
<keyword evidence="2" id="KW-0238">DNA-binding</keyword>
<dbReference type="PANTHER" id="PTHR33164:SF43">
    <property type="entry name" value="HTH-TYPE TRANSCRIPTIONAL REPRESSOR YETL"/>
    <property type="match status" value="1"/>
</dbReference>
<dbReference type="Proteomes" id="UP000590524">
    <property type="component" value="Unassembled WGS sequence"/>
</dbReference>
<evidence type="ECO:0000313" key="3">
    <source>
        <dbReference type="Proteomes" id="UP000590524"/>
    </source>
</evidence>
<dbReference type="RefSeq" id="WP_188083520.1">
    <property type="nucleotide sequence ID" value="NZ_JBHLYA010000021.1"/>
</dbReference>
<dbReference type="InterPro" id="IPR039422">
    <property type="entry name" value="MarR/SlyA-like"/>
</dbReference>
<dbReference type="AlphaFoldDB" id="A0A7W6PY89"/>
<dbReference type="GO" id="GO:0006950">
    <property type="term" value="P:response to stress"/>
    <property type="evidence" value="ECO:0007669"/>
    <property type="project" value="TreeGrafter"/>
</dbReference>